<keyword evidence="1" id="KW-1133">Transmembrane helix</keyword>
<name>A0A7T8K0I9_CALRO</name>
<keyword evidence="3" id="KW-1185">Reference proteome</keyword>
<keyword evidence="1" id="KW-0812">Transmembrane</keyword>
<feature type="non-terminal residue" evidence="2">
    <location>
        <position position="1"/>
    </location>
</feature>
<dbReference type="Proteomes" id="UP000595437">
    <property type="component" value="Chromosome 9"/>
</dbReference>
<accession>A0A7T8K0I9</accession>
<dbReference type="EMBL" id="CP045898">
    <property type="protein sequence ID" value="QQP40510.1"/>
    <property type="molecule type" value="Genomic_DNA"/>
</dbReference>
<keyword evidence="1" id="KW-0472">Membrane</keyword>
<dbReference type="AlphaFoldDB" id="A0A7T8K0I9"/>
<reference evidence="3" key="1">
    <citation type="submission" date="2021-01" db="EMBL/GenBank/DDBJ databases">
        <title>Caligus Genome Assembly.</title>
        <authorList>
            <person name="Gallardo-Escarate C."/>
        </authorList>
    </citation>
    <scope>NUCLEOTIDE SEQUENCE [LARGE SCALE GENOMIC DNA]</scope>
</reference>
<gene>
    <name evidence="2" type="ORF">FKW44_014576</name>
</gene>
<feature type="non-terminal residue" evidence="2">
    <location>
        <position position="55"/>
    </location>
</feature>
<evidence type="ECO:0000313" key="2">
    <source>
        <dbReference type="EMBL" id="QQP40510.1"/>
    </source>
</evidence>
<proteinExistence type="predicted"/>
<evidence type="ECO:0000313" key="3">
    <source>
        <dbReference type="Proteomes" id="UP000595437"/>
    </source>
</evidence>
<sequence>ANALLRKTFFMIWRENQHYKHCAGNYFHDVIVFMSTCQIFLFIELLPSLSFYFGA</sequence>
<feature type="transmembrane region" description="Helical" evidence="1">
    <location>
        <begin position="30"/>
        <end position="53"/>
    </location>
</feature>
<evidence type="ECO:0000256" key="1">
    <source>
        <dbReference type="SAM" id="Phobius"/>
    </source>
</evidence>
<organism evidence="2 3">
    <name type="scientific">Caligus rogercresseyi</name>
    <name type="common">Sea louse</name>
    <dbReference type="NCBI Taxonomy" id="217165"/>
    <lineage>
        <taxon>Eukaryota</taxon>
        <taxon>Metazoa</taxon>
        <taxon>Ecdysozoa</taxon>
        <taxon>Arthropoda</taxon>
        <taxon>Crustacea</taxon>
        <taxon>Multicrustacea</taxon>
        <taxon>Hexanauplia</taxon>
        <taxon>Copepoda</taxon>
        <taxon>Siphonostomatoida</taxon>
        <taxon>Caligidae</taxon>
        <taxon>Caligus</taxon>
    </lineage>
</organism>
<protein>
    <submittedName>
        <fullName evidence="2">Uncharacterized protein</fullName>
    </submittedName>
</protein>